<dbReference type="InterPro" id="IPR025591">
    <property type="entry name" value="RloB"/>
</dbReference>
<evidence type="ECO:0000313" key="2">
    <source>
        <dbReference type="Proteomes" id="UP000787419"/>
    </source>
</evidence>
<dbReference type="EMBL" id="JABZTM010000153">
    <property type="protein sequence ID" value="MBF1447835.1"/>
    <property type="molecule type" value="Genomic_DNA"/>
</dbReference>
<evidence type="ECO:0000313" key="1">
    <source>
        <dbReference type="EMBL" id="MBF1447835.1"/>
    </source>
</evidence>
<name>A0A9D5WZQ3_9BACT</name>
<dbReference type="Pfam" id="PF13707">
    <property type="entry name" value="RloB"/>
    <property type="match status" value="1"/>
</dbReference>
<dbReference type="AlphaFoldDB" id="A0A9D5WZQ3"/>
<organism evidence="1 2">
    <name type="scientific">Prevotella nigrescens</name>
    <dbReference type="NCBI Taxonomy" id="28133"/>
    <lineage>
        <taxon>Bacteria</taxon>
        <taxon>Pseudomonadati</taxon>
        <taxon>Bacteroidota</taxon>
        <taxon>Bacteroidia</taxon>
        <taxon>Bacteroidales</taxon>
        <taxon>Prevotellaceae</taxon>
        <taxon>Prevotella</taxon>
    </lineage>
</organism>
<proteinExistence type="predicted"/>
<gene>
    <name evidence="1" type="ORF">HXN55_10730</name>
</gene>
<accession>A0A9D5WZQ3</accession>
<sequence>MGKLKDAILILGEGPTECFYLNSLKDDFPVLQNIEPKMPKHTSLQELKKRIEKAVCKGYSKVFCMIDMDTKKDGSEKQSYEALKKKYNKLVEDAQNGIRCEVKFFETDRCTELFFLYYFRHTTKEYLTSKELEKDLSERCGYRKEQKFFARNPLHRFFTKNGGSLKTAIENADKSCKDAETRGYTYSQLGDMFKELGINPV</sequence>
<protein>
    <submittedName>
        <fullName evidence="1">RloB domain-containing protein</fullName>
    </submittedName>
</protein>
<dbReference type="RefSeq" id="WP_278491145.1">
    <property type="nucleotide sequence ID" value="NZ_JABZTM010000153.1"/>
</dbReference>
<reference evidence="1" key="1">
    <citation type="submission" date="2020-04" db="EMBL/GenBank/DDBJ databases">
        <title>Deep metagenomics examines the oral microbiome during advanced dental caries in children, revealing novel taxa and co-occurrences with host molecules.</title>
        <authorList>
            <person name="Baker J.L."/>
            <person name="Morton J.T."/>
            <person name="Dinis M."/>
            <person name="Alvarez R."/>
            <person name="Tran N.C."/>
            <person name="Knight R."/>
            <person name="Edlund A."/>
        </authorList>
    </citation>
    <scope>NUCLEOTIDE SEQUENCE</scope>
    <source>
        <strain evidence="1">JCVI_32_bin.50</strain>
    </source>
</reference>
<dbReference type="Proteomes" id="UP000787419">
    <property type="component" value="Unassembled WGS sequence"/>
</dbReference>
<comment type="caution">
    <text evidence="1">The sequence shown here is derived from an EMBL/GenBank/DDBJ whole genome shotgun (WGS) entry which is preliminary data.</text>
</comment>